<evidence type="ECO:0000313" key="2">
    <source>
        <dbReference type="Proteomes" id="UP000199603"/>
    </source>
</evidence>
<reference evidence="1 2" key="1">
    <citation type="submission" date="2016-10" db="EMBL/GenBank/DDBJ databases">
        <authorList>
            <person name="de Groot N.N."/>
        </authorList>
    </citation>
    <scope>NUCLEOTIDE SEQUENCE [LARGE SCALE GENOMIC DNA]</scope>
    <source>
        <strain evidence="1 2">DSM 16957</strain>
    </source>
</reference>
<name>A0A1G6UN42_9GAMM</name>
<dbReference type="InterPro" id="IPR010980">
    <property type="entry name" value="Cyt_c/b562"/>
</dbReference>
<dbReference type="EMBL" id="FNAG01000002">
    <property type="protein sequence ID" value="SDD42709.1"/>
    <property type="molecule type" value="Genomic_DNA"/>
</dbReference>
<dbReference type="GO" id="GO:0005506">
    <property type="term" value="F:iron ion binding"/>
    <property type="evidence" value="ECO:0007669"/>
    <property type="project" value="InterPro"/>
</dbReference>
<dbReference type="RefSeq" id="WP_091240415.1">
    <property type="nucleotide sequence ID" value="NZ_FNAG01000002.1"/>
</dbReference>
<protein>
    <recommendedName>
        <fullName evidence="3">Cytochrome C</fullName>
    </recommendedName>
</protein>
<dbReference type="GO" id="GO:0020037">
    <property type="term" value="F:heme binding"/>
    <property type="evidence" value="ECO:0007669"/>
    <property type="project" value="InterPro"/>
</dbReference>
<sequence>MKILLSLIVGLLAGAMLTATFLNLGSIKKGARPHAAAMVTLKYQLGEARSAIEGGCSAGNGERQLQVMRGMADDVEPLFRDQGFEPEMFGRHAQQMRDRLDAALALPADASCAQRKEALTAVHNSCDSCHRDFGRG</sequence>
<keyword evidence="2" id="KW-1185">Reference proteome</keyword>
<organism evidence="1 2">
    <name type="scientific">Aquimonas voraii</name>
    <dbReference type="NCBI Taxonomy" id="265719"/>
    <lineage>
        <taxon>Bacteria</taxon>
        <taxon>Pseudomonadati</taxon>
        <taxon>Pseudomonadota</taxon>
        <taxon>Gammaproteobacteria</taxon>
        <taxon>Lysobacterales</taxon>
        <taxon>Lysobacteraceae</taxon>
        <taxon>Aquimonas</taxon>
    </lineage>
</organism>
<gene>
    <name evidence="1" type="ORF">SAMN04488509_102417</name>
</gene>
<dbReference type="AlphaFoldDB" id="A0A1G6UN42"/>
<dbReference type="Proteomes" id="UP000199603">
    <property type="component" value="Unassembled WGS sequence"/>
</dbReference>
<evidence type="ECO:0000313" key="1">
    <source>
        <dbReference type="EMBL" id="SDD42709.1"/>
    </source>
</evidence>
<dbReference type="OrthoDB" id="5984407at2"/>
<dbReference type="GO" id="GO:0022900">
    <property type="term" value="P:electron transport chain"/>
    <property type="evidence" value="ECO:0007669"/>
    <property type="project" value="InterPro"/>
</dbReference>
<dbReference type="STRING" id="265719.SAMN04488509_102417"/>
<accession>A0A1G6UN42</accession>
<proteinExistence type="predicted"/>
<dbReference type="SUPFAM" id="SSF47175">
    <property type="entry name" value="Cytochromes"/>
    <property type="match status" value="1"/>
</dbReference>
<dbReference type="GO" id="GO:0009055">
    <property type="term" value="F:electron transfer activity"/>
    <property type="evidence" value="ECO:0007669"/>
    <property type="project" value="InterPro"/>
</dbReference>
<evidence type="ECO:0008006" key="3">
    <source>
        <dbReference type="Google" id="ProtNLM"/>
    </source>
</evidence>